<comment type="caution">
    <text evidence="2">The sequence shown here is derived from an EMBL/GenBank/DDBJ whole genome shotgun (WGS) entry which is preliminary data.</text>
</comment>
<evidence type="ECO:0000256" key="1">
    <source>
        <dbReference type="SAM" id="MobiDB-lite"/>
    </source>
</evidence>
<dbReference type="EMBL" id="CAJHJG010000591">
    <property type="protein sequence ID" value="CAD6904080.1"/>
    <property type="molecule type" value="Genomic_DNA"/>
</dbReference>
<evidence type="ECO:0000313" key="3">
    <source>
        <dbReference type="Proteomes" id="UP000836402"/>
    </source>
</evidence>
<feature type="non-terminal residue" evidence="2">
    <location>
        <position position="1"/>
    </location>
</feature>
<accession>A0ABN7IN07</accession>
<keyword evidence="3" id="KW-1185">Reference proteome</keyword>
<sequence length="64" mass="7060">HVHASRSFSLRFLERPSLERPLTASDTVTNSWTAPEASGGGPKRGGHHGAGIRVSRRILLWKTR</sequence>
<protein>
    <submittedName>
        <fullName evidence="2">Uncharacterized protein</fullName>
    </submittedName>
</protein>
<organism evidence="2 3">
    <name type="scientific">Tilletia caries</name>
    <name type="common">wheat bunt fungus</name>
    <dbReference type="NCBI Taxonomy" id="13290"/>
    <lineage>
        <taxon>Eukaryota</taxon>
        <taxon>Fungi</taxon>
        <taxon>Dikarya</taxon>
        <taxon>Basidiomycota</taxon>
        <taxon>Ustilaginomycotina</taxon>
        <taxon>Exobasidiomycetes</taxon>
        <taxon>Tilletiales</taxon>
        <taxon>Tilletiaceae</taxon>
        <taxon>Tilletia</taxon>
    </lineage>
</organism>
<feature type="compositionally biased region" description="Polar residues" evidence="1">
    <location>
        <begin position="24"/>
        <end position="33"/>
    </location>
</feature>
<name>A0ABN7IN07_9BASI</name>
<evidence type="ECO:0000313" key="2">
    <source>
        <dbReference type="EMBL" id="CAD6904080.1"/>
    </source>
</evidence>
<dbReference type="Proteomes" id="UP000836402">
    <property type="component" value="Unassembled WGS sequence"/>
</dbReference>
<gene>
    <name evidence="2" type="ORF">JKIAZH3_G8289</name>
</gene>
<reference evidence="2" key="1">
    <citation type="submission" date="2020-10" db="EMBL/GenBank/DDBJ databases">
        <authorList>
            <person name="Sedaghatjoo S."/>
        </authorList>
    </citation>
    <scope>NUCLEOTIDE SEQUENCE</scope>
    <source>
        <strain evidence="2">AZH3</strain>
    </source>
</reference>
<proteinExistence type="predicted"/>
<feature type="region of interest" description="Disordered" evidence="1">
    <location>
        <begin position="22"/>
        <end position="51"/>
    </location>
</feature>